<dbReference type="SUPFAM" id="SSF48726">
    <property type="entry name" value="Immunoglobulin"/>
    <property type="match status" value="2"/>
</dbReference>
<evidence type="ECO:0000256" key="2">
    <source>
        <dbReference type="ARBA" id="ARBA00023136"/>
    </source>
</evidence>
<feature type="transmembrane region" description="Helical" evidence="7">
    <location>
        <begin position="321"/>
        <end position="346"/>
    </location>
</feature>
<reference evidence="9" key="1">
    <citation type="submission" date="2021-12" db="EMBL/GenBank/DDBJ databases">
        <authorList>
            <person name="King R."/>
        </authorList>
    </citation>
    <scope>NUCLEOTIDE SEQUENCE</scope>
</reference>
<keyword evidence="3" id="KW-1015">Disulfide bond</keyword>
<dbReference type="AlphaFoldDB" id="A0A9P0AVR5"/>
<evidence type="ECO:0000256" key="1">
    <source>
        <dbReference type="ARBA" id="ARBA00004479"/>
    </source>
</evidence>
<comment type="subcellular location">
    <subcellularLocation>
        <location evidence="1">Membrane</location>
        <topology evidence="1">Single-pass type I membrane protein</topology>
    </subcellularLocation>
</comment>
<feature type="region of interest" description="Disordered" evidence="6">
    <location>
        <begin position="395"/>
        <end position="436"/>
    </location>
</feature>
<dbReference type="InterPro" id="IPR036179">
    <property type="entry name" value="Ig-like_dom_sf"/>
</dbReference>
<proteinExistence type="predicted"/>
<evidence type="ECO:0000256" key="4">
    <source>
        <dbReference type="ARBA" id="ARBA00023180"/>
    </source>
</evidence>
<dbReference type="OrthoDB" id="6345017at2759"/>
<gene>
    <name evidence="9" type="ORF">MELIAE_LOCUS2070</name>
</gene>
<dbReference type="InterPro" id="IPR007110">
    <property type="entry name" value="Ig-like_dom"/>
</dbReference>
<evidence type="ECO:0000313" key="9">
    <source>
        <dbReference type="EMBL" id="CAH0548622.1"/>
    </source>
</evidence>
<name>A0A9P0AVR5_BRAAE</name>
<keyword evidence="2 7" id="KW-0472">Membrane</keyword>
<evidence type="ECO:0000259" key="8">
    <source>
        <dbReference type="PROSITE" id="PS50835"/>
    </source>
</evidence>
<dbReference type="InterPro" id="IPR013783">
    <property type="entry name" value="Ig-like_fold"/>
</dbReference>
<evidence type="ECO:0000313" key="10">
    <source>
        <dbReference type="Proteomes" id="UP001154078"/>
    </source>
</evidence>
<evidence type="ECO:0000256" key="6">
    <source>
        <dbReference type="SAM" id="MobiDB-lite"/>
    </source>
</evidence>
<dbReference type="GO" id="GO:0050839">
    <property type="term" value="F:cell adhesion molecule binding"/>
    <property type="evidence" value="ECO:0007669"/>
    <property type="project" value="TreeGrafter"/>
</dbReference>
<dbReference type="SMART" id="SM00409">
    <property type="entry name" value="IG"/>
    <property type="match status" value="2"/>
</dbReference>
<feature type="region of interest" description="Disordered" evidence="6">
    <location>
        <begin position="359"/>
        <end position="379"/>
    </location>
</feature>
<dbReference type="GO" id="GO:0005911">
    <property type="term" value="C:cell-cell junction"/>
    <property type="evidence" value="ECO:0007669"/>
    <property type="project" value="TreeGrafter"/>
</dbReference>
<accession>A0A9P0AVR5</accession>
<feature type="compositionally biased region" description="Basic and acidic residues" evidence="6">
    <location>
        <begin position="396"/>
        <end position="432"/>
    </location>
</feature>
<keyword evidence="5" id="KW-0393">Immunoglobulin domain</keyword>
<dbReference type="InterPro" id="IPR013098">
    <property type="entry name" value="Ig_I-set"/>
</dbReference>
<dbReference type="GO" id="GO:0005886">
    <property type="term" value="C:plasma membrane"/>
    <property type="evidence" value="ECO:0007669"/>
    <property type="project" value="TreeGrafter"/>
</dbReference>
<organism evidence="9 10">
    <name type="scientific">Brassicogethes aeneus</name>
    <name type="common">Rape pollen beetle</name>
    <name type="synonym">Meligethes aeneus</name>
    <dbReference type="NCBI Taxonomy" id="1431903"/>
    <lineage>
        <taxon>Eukaryota</taxon>
        <taxon>Metazoa</taxon>
        <taxon>Ecdysozoa</taxon>
        <taxon>Arthropoda</taxon>
        <taxon>Hexapoda</taxon>
        <taxon>Insecta</taxon>
        <taxon>Pterygota</taxon>
        <taxon>Neoptera</taxon>
        <taxon>Endopterygota</taxon>
        <taxon>Coleoptera</taxon>
        <taxon>Polyphaga</taxon>
        <taxon>Cucujiformia</taxon>
        <taxon>Nitidulidae</taxon>
        <taxon>Meligethinae</taxon>
        <taxon>Brassicogethes</taxon>
    </lineage>
</organism>
<dbReference type="PANTHER" id="PTHR11640:SF31">
    <property type="entry name" value="IRREGULAR CHIASM C-ROUGHEST PROTEIN-RELATED"/>
    <property type="match status" value="1"/>
</dbReference>
<dbReference type="InterPro" id="IPR003599">
    <property type="entry name" value="Ig_sub"/>
</dbReference>
<protein>
    <recommendedName>
        <fullName evidence="8">Ig-like domain-containing protein</fullName>
    </recommendedName>
</protein>
<evidence type="ECO:0000256" key="5">
    <source>
        <dbReference type="ARBA" id="ARBA00023319"/>
    </source>
</evidence>
<sequence length="478" mass="53269">MNRELLVLPGQNVTFMCRVATPLQYCRAEIPGLNPINLSPKKKDPQVYYVGDGLSRGECGFVINRVQETNNGEVKCSIGIEEESKESFGVMRLIVAREPKQPELDLSRGTDKLSVYKLDDELLASCIVKDGRPVANISWFLDGEPLPGDELSMPTIIDLAKENLHSQVQNLTRRLQASDNGKSLRCVAYHPAYPNGRSETSRQLDVKYPPLPQPNPIDLFGYKIGQIGSITVDVEANPKPQIEWTVNGQKIREGSSDNTGRIEASNAQDLGQGKYRVDLRIANINKEDTEKVYILTAYNDMGSQDYSTRISTSPEPEGLEIGLGSIIGIVVAVCVVIVVVVTLIFARMTGKWCFSGRRERHLAESSDTESTDVRPKDKKRHLSPIKLTSYFKKNKDKVASEDEPETKEMDTTDDVKVPIDTDDDKKSDDQPKEGIVYAELDLVSPNTSPLVKNDDDKTEYAEIVYTPTKETKDNTVKK</sequence>
<dbReference type="InterPro" id="IPR051275">
    <property type="entry name" value="Cell_adhesion_signaling"/>
</dbReference>
<keyword evidence="4" id="KW-0325">Glycoprotein</keyword>
<dbReference type="Pfam" id="PF08205">
    <property type="entry name" value="C2-set_2"/>
    <property type="match status" value="1"/>
</dbReference>
<dbReference type="Proteomes" id="UP001154078">
    <property type="component" value="Chromosome 10"/>
</dbReference>
<dbReference type="PANTHER" id="PTHR11640">
    <property type="entry name" value="NEPHRIN"/>
    <property type="match status" value="1"/>
</dbReference>
<dbReference type="EMBL" id="OV121141">
    <property type="protein sequence ID" value="CAH0548622.1"/>
    <property type="molecule type" value="Genomic_DNA"/>
</dbReference>
<dbReference type="PROSITE" id="PS50835">
    <property type="entry name" value="IG_LIKE"/>
    <property type="match status" value="1"/>
</dbReference>
<keyword evidence="7" id="KW-0812">Transmembrane</keyword>
<dbReference type="InterPro" id="IPR013162">
    <property type="entry name" value="CD80_C2-set"/>
</dbReference>
<dbReference type="Gene3D" id="2.60.40.10">
    <property type="entry name" value="Immunoglobulins"/>
    <property type="match status" value="2"/>
</dbReference>
<keyword evidence="7" id="KW-1133">Transmembrane helix</keyword>
<dbReference type="Pfam" id="PF07679">
    <property type="entry name" value="I-set"/>
    <property type="match status" value="1"/>
</dbReference>
<evidence type="ECO:0000256" key="7">
    <source>
        <dbReference type="SAM" id="Phobius"/>
    </source>
</evidence>
<keyword evidence="10" id="KW-1185">Reference proteome</keyword>
<feature type="domain" description="Ig-like" evidence="8">
    <location>
        <begin position="102"/>
        <end position="205"/>
    </location>
</feature>
<evidence type="ECO:0000256" key="3">
    <source>
        <dbReference type="ARBA" id="ARBA00023157"/>
    </source>
</evidence>
<dbReference type="GO" id="GO:0098609">
    <property type="term" value="P:cell-cell adhesion"/>
    <property type="evidence" value="ECO:0007669"/>
    <property type="project" value="TreeGrafter"/>
</dbReference>